<dbReference type="InterPro" id="IPR036645">
    <property type="entry name" value="Elafin-like_sf"/>
</dbReference>
<dbReference type="GO" id="GO:0030414">
    <property type="term" value="F:peptidase inhibitor activity"/>
    <property type="evidence" value="ECO:0007669"/>
    <property type="project" value="InterPro"/>
</dbReference>
<protein>
    <submittedName>
        <fullName evidence="3">WAP domain-containing protein</fullName>
    </submittedName>
</protein>
<evidence type="ECO:0000313" key="3">
    <source>
        <dbReference type="WBParaSite" id="nRc.2.0.1.t43021-RA"/>
    </source>
</evidence>
<evidence type="ECO:0000259" key="1">
    <source>
        <dbReference type="PROSITE" id="PS51390"/>
    </source>
</evidence>
<proteinExistence type="predicted"/>
<name>A0A915KW44_ROMCU</name>
<feature type="domain" description="WAP" evidence="1">
    <location>
        <begin position="54"/>
        <end position="104"/>
    </location>
</feature>
<dbReference type="Gene3D" id="4.10.75.10">
    <property type="entry name" value="Elafin-like"/>
    <property type="match status" value="1"/>
</dbReference>
<organism evidence="2 3">
    <name type="scientific">Romanomermis culicivorax</name>
    <name type="common">Nematode worm</name>
    <dbReference type="NCBI Taxonomy" id="13658"/>
    <lineage>
        <taxon>Eukaryota</taxon>
        <taxon>Metazoa</taxon>
        <taxon>Ecdysozoa</taxon>
        <taxon>Nematoda</taxon>
        <taxon>Enoplea</taxon>
        <taxon>Dorylaimia</taxon>
        <taxon>Mermithida</taxon>
        <taxon>Mermithoidea</taxon>
        <taxon>Mermithidae</taxon>
        <taxon>Romanomermis</taxon>
    </lineage>
</organism>
<dbReference type="Pfam" id="PF00095">
    <property type="entry name" value="WAP"/>
    <property type="match status" value="1"/>
</dbReference>
<keyword evidence="2" id="KW-1185">Reference proteome</keyword>
<dbReference type="WBParaSite" id="nRc.2.0.1.t43021-RA">
    <property type="protein sequence ID" value="nRc.2.0.1.t43021-RA"/>
    <property type="gene ID" value="nRc.2.0.1.g43021"/>
</dbReference>
<evidence type="ECO:0000313" key="2">
    <source>
        <dbReference type="Proteomes" id="UP000887565"/>
    </source>
</evidence>
<dbReference type="Proteomes" id="UP000887565">
    <property type="component" value="Unplaced"/>
</dbReference>
<dbReference type="AlphaFoldDB" id="A0A915KW44"/>
<dbReference type="GO" id="GO:0005576">
    <property type="term" value="C:extracellular region"/>
    <property type="evidence" value="ECO:0007669"/>
    <property type="project" value="InterPro"/>
</dbReference>
<accession>A0A915KW44</accession>
<dbReference type="SMART" id="SM00217">
    <property type="entry name" value="WAP"/>
    <property type="match status" value="1"/>
</dbReference>
<reference evidence="3" key="1">
    <citation type="submission" date="2022-11" db="UniProtKB">
        <authorList>
            <consortium name="WormBaseParasite"/>
        </authorList>
    </citation>
    <scope>IDENTIFICATION</scope>
</reference>
<sequence>AALGYENDEKRDFVVNNQWNEPKSVKVSLSVNAFCRAILEMIPFSRQVLRKAKQQIKPGSCPTEINDIPYKDACTIECSHSDSRCKRKEKCCKIGCNIICVPPVFGNQ</sequence>
<dbReference type="PROSITE" id="PS51390">
    <property type="entry name" value="WAP"/>
    <property type="match status" value="1"/>
</dbReference>
<dbReference type="InterPro" id="IPR008197">
    <property type="entry name" value="WAP_dom"/>
</dbReference>
<dbReference type="SUPFAM" id="SSF57256">
    <property type="entry name" value="Elafin-like"/>
    <property type="match status" value="1"/>
</dbReference>